<dbReference type="SUPFAM" id="SSF50956">
    <property type="entry name" value="Thermostable phytase (3-phytase)"/>
    <property type="match status" value="1"/>
</dbReference>
<accession>A0A267GPD2</accession>
<evidence type="ECO:0000313" key="2">
    <source>
        <dbReference type="EMBL" id="PAA87159.1"/>
    </source>
</evidence>
<dbReference type="EMBL" id="NIVC01000245">
    <property type="protein sequence ID" value="PAA87159.1"/>
    <property type="molecule type" value="Genomic_DNA"/>
</dbReference>
<evidence type="ECO:0000256" key="1">
    <source>
        <dbReference type="SAM" id="Coils"/>
    </source>
</evidence>
<dbReference type="AlphaFoldDB" id="A0A267GPD2"/>
<name>A0A267GPD2_9PLAT</name>
<feature type="non-terminal residue" evidence="2">
    <location>
        <position position="1"/>
    </location>
</feature>
<gene>
    <name evidence="2" type="ORF">BOX15_Mlig012638g6</name>
</gene>
<proteinExistence type="predicted"/>
<keyword evidence="3" id="KW-1185">Reference proteome</keyword>
<protein>
    <submittedName>
        <fullName evidence="2">Uncharacterized protein</fullName>
    </submittedName>
</protein>
<organism evidence="2 3">
    <name type="scientific">Macrostomum lignano</name>
    <dbReference type="NCBI Taxonomy" id="282301"/>
    <lineage>
        <taxon>Eukaryota</taxon>
        <taxon>Metazoa</taxon>
        <taxon>Spiralia</taxon>
        <taxon>Lophotrochozoa</taxon>
        <taxon>Platyhelminthes</taxon>
        <taxon>Rhabditophora</taxon>
        <taxon>Macrostomorpha</taxon>
        <taxon>Macrostomida</taxon>
        <taxon>Macrostomidae</taxon>
        <taxon>Macrostomum</taxon>
    </lineage>
</organism>
<dbReference type="Proteomes" id="UP000215902">
    <property type="component" value="Unassembled WGS sequence"/>
</dbReference>
<evidence type="ECO:0000313" key="3">
    <source>
        <dbReference type="Proteomes" id="UP000215902"/>
    </source>
</evidence>
<comment type="caution">
    <text evidence="2">The sequence shown here is derived from an EMBL/GenBank/DDBJ whole genome shotgun (WGS) entry which is preliminary data.</text>
</comment>
<feature type="coiled-coil region" evidence="1">
    <location>
        <begin position="76"/>
        <end position="103"/>
    </location>
</feature>
<reference evidence="2 3" key="1">
    <citation type="submission" date="2017-06" db="EMBL/GenBank/DDBJ databases">
        <title>A platform for efficient transgenesis in Macrostomum lignano, a flatworm model organism for stem cell research.</title>
        <authorList>
            <person name="Berezikov E."/>
        </authorList>
    </citation>
    <scope>NUCLEOTIDE SEQUENCE [LARGE SCALE GENOMIC DNA]</scope>
    <source>
        <strain evidence="2">DV1</strain>
        <tissue evidence="2">Whole organism</tissue>
    </source>
</reference>
<keyword evidence="1" id="KW-0175">Coiled coil</keyword>
<sequence length="557" mass="62015">RLKIKVLTMSEEVQKSCESRLCGNQSCGTSPYSGLLLCQTHLDKDIKLVGNIKTELMQKLQFVMTSEHRPLLRAEQSSLEAELQEVSDAFDALQEQVQQWRERTMSRVQAAHDSVASRLRDAAEAEDCSKEVSEASDAGDWKKVMQLTYSFRMWAEEAQERSESFDQRRSELFFRQSSDYPNASSNLINKFGMRSVGDVTSGVQNLQFVIDRHMSEVVKHCWLDIENSGTTDRHKPPQICRSVASVENLPGRPSCLAVCTNTAGFVGDSSGCVAKSESADSGSEPLPQPCVFVGFYAQVQDEQSESEVEVEPVDYILAISLDGDLRLKCRFNLTGFEWQSDIWDLHCDSERQLLYVSQPSCVAVVNLSGAVYEAIIADSFNDLDIQFGFIDGNQDKLCTFHDRNLFSLSKNDLSSDGIVSTSCSFEPKSPDANGFLVLAGKNIHISRDSNISILCRISCQLLSVYSTIRTVPDQFNLNGLAVDSRSVRFFSSTVYHTVTVLDCFANVLQTLGSVSEPGTDEESFNSPGALCIAELADSRRLIVSDENNRRLRVYEVL</sequence>